<evidence type="ECO:0000313" key="2">
    <source>
        <dbReference type="EMBL" id="CAB0001007.1"/>
    </source>
</evidence>
<gene>
    <name evidence="2" type="ORF">NTEN_LOCUS6794</name>
</gene>
<protein>
    <submittedName>
        <fullName evidence="2">Uncharacterized protein</fullName>
    </submittedName>
</protein>
<dbReference type="Proteomes" id="UP000479000">
    <property type="component" value="Unassembled WGS sequence"/>
</dbReference>
<feature type="region of interest" description="Disordered" evidence="1">
    <location>
        <begin position="53"/>
        <end position="99"/>
    </location>
</feature>
<name>A0A6H5GCG0_9HEMI</name>
<keyword evidence="3" id="KW-1185">Reference proteome</keyword>
<accession>A0A6H5GCG0</accession>
<feature type="non-terminal residue" evidence="2">
    <location>
        <position position="1"/>
    </location>
</feature>
<reference evidence="2 3" key="1">
    <citation type="submission" date="2020-02" db="EMBL/GenBank/DDBJ databases">
        <authorList>
            <person name="Ferguson B K."/>
        </authorList>
    </citation>
    <scope>NUCLEOTIDE SEQUENCE [LARGE SCALE GENOMIC DNA]</scope>
</reference>
<sequence length="174" mass="19712">SYPTHITRVGTCYPRYKLSQVCQRNLHLMNDRYQVTYNHQIVYYGPFRDSSSQINGGSKKLKTDGIIGGNSRDIAQPGEGRSPKNGNRARQFRGDGRSAKMTQHFPIRRVQVSQLYEKTGNADGDCRASFFGARNTIADTAGPVRLRSKLILKLKLKLYLKLKMKLELKDSNSN</sequence>
<dbReference type="AlphaFoldDB" id="A0A6H5GCG0"/>
<dbReference type="EMBL" id="CADCXU010010290">
    <property type="protein sequence ID" value="CAB0001007.1"/>
    <property type="molecule type" value="Genomic_DNA"/>
</dbReference>
<organism evidence="2 3">
    <name type="scientific">Nesidiocoris tenuis</name>
    <dbReference type="NCBI Taxonomy" id="355587"/>
    <lineage>
        <taxon>Eukaryota</taxon>
        <taxon>Metazoa</taxon>
        <taxon>Ecdysozoa</taxon>
        <taxon>Arthropoda</taxon>
        <taxon>Hexapoda</taxon>
        <taxon>Insecta</taxon>
        <taxon>Pterygota</taxon>
        <taxon>Neoptera</taxon>
        <taxon>Paraneoptera</taxon>
        <taxon>Hemiptera</taxon>
        <taxon>Heteroptera</taxon>
        <taxon>Panheteroptera</taxon>
        <taxon>Cimicomorpha</taxon>
        <taxon>Miridae</taxon>
        <taxon>Dicyphina</taxon>
        <taxon>Nesidiocoris</taxon>
    </lineage>
</organism>
<proteinExistence type="predicted"/>
<evidence type="ECO:0000313" key="3">
    <source>
        <dbReference type="Proteomes" id="UP000479000"/>
    </source>
</evidence>
<evidence type="ECO:0000256" key="1">
    <source>
        <dbReference type="SAM" id="MobiDB-lite"/>
    </source>
</evidence>